<keyword evidence="1" id="KW-0812">Transmembrane</keyword>
<sequence length="650" mass="75312">MPDSQDTAKQFSANIDKAQAEIWHTLFPYLPATPENLAQIQPRRTATKRYIPNEEIPPILEFDITPNRHLVLNTLRLWRLAQYHLHFTNIPNITINQMYLDIGNDIQDNRYERKTLGKFTFRGCAFTEITMGLCDFEELHFYNCIFKGKVDFADCHFQKLEFQNCVSESSITFDRAIFENKAFFIHSTFKDSASFRHSQYMQGANFSQSIFMQKIDCTEVRFQDFANFTHTTFNDYADFSQCEFEKTANFYGAKFEKAPNFSQVQFKGSLNAVNMDLDFGFTNLKECIISEFKKYNNIAPQKQGCFQKIKQRISTKLKKEQANDKKPTITKPLTHFANDFRDSFRIFKNALIKENNNLDASEFHKLELYCKEIELGESIHAGGVQAQSEEDVRKNTKPFKESIDWFLLRFYRKLSEHHTDLLRVLNNLVLLIALYAGFVYIGNFKIDDAKTSSISQQLFQHIEAFQNYIKNLSVVQEYSLVLIILLILFVAFAIYLVFKLKLLIHIKTTFKIILAGIMKDFWLLLKILSVILSIFCIITFIVLQFETNNRPSILVNIFGFCLFIILYLWLVCLDSIFLRYIVVIAAYIVASVALGDNIAILNPLLGKLISDKEPINDPLFTAITLAYTILTLLVLFSLQKTARKNSIVPS</sequence>
<protein>
    <recommendedName>
        <fullName evidence="4">Pentapeptide repeat protein</fullName>
    </recommendedName>
</protein>
<dbReference type="Pfam" id="PF13576">
    <property type="entry name" value="Pentapeptide_3"/>
    <property type="match status" value="1"/>
</dbReference>
<feature type="transmembrane region" description="Helical" evidence="1">
    <location>
        <begin position="421"/>
        <end position="441"/>
    </location>
</feature>
<reference evidence="3" key="1">
    <citation type="journal article" date="2014" name="Genome Announc.">
        <title>Draft genome sequences of six enterohepatic helicobacter species isolated from humans and one from rhesus macaques.</title>
        <authorList>
            <person name="Shen Z."/>
            <person name="Sheh A."/>
            <person name="Young S.K."/>
            <person name="Abouelliel A."/>
            <person name="Ward D.V."/>
            <person name="Earl A.M."/>
            <person name="Fox J.G."/>
        </authorList>
    </citation>
    <scope>NUCLEOTIDE SEQUENCE [LARGE SCALE GENOMIC DNA]</scope>
    <source>
        <strain evidence="3">MIT 98-5489</strain>
    </source>
</reference>
<evidence type="ECO:0000313" key="2">
    <source>
        <dbReference type="EMBL" id="EEQ64200.1"/>
    </source>
</evidence>
<feature type="transmembrane region" description="Helical" evidence="1">
    <location>
        <begin position="551"/>
        <end position="570"/>
    </location>
</feature>
<accession>C5F1P6</accession>
<feature type="transmembrane region" description="Helical" evidence="1">
    <location>
        <begin position="521"/>
        <end position="545"/>
    </location>
</feature>
<evidence type="ECO:0000256" key="1">
    <source>
        <dbReference type="SAM" id="Phobius"/>
    </source>
</evidence>
<proteinExistence type="predicted"/>
<dbReference type="Gene3D" id="2.160.20.80">
    <property type="entry name" value="E3 ubiquitin-protein ligase SopA"/>
    <property type="match status" value="1"/>
</dbReference>
<dbReference type="Proteomes" id="UP000003953">
    <property type="component" value="Unassembled WGS sequence"/>
</dbReference>
<dbReference type="HOGENOM" id="CLU_018333_0_0_7"/>
<feature type="transmembrane region" description="Helical" evidence="1">
    <location>
        <begin position="478"/>
        <end position="500"/>
    </location>
</feature>
<organism evidence="2 3">
    <name type="scientific">Helicobacter pullorum MIT 98-5489</name>
    <dbReference type="NCBI Taxonomy" id="537972"/>
    <lineage>
        <taxon>Bacteria</taxon>
        <taxon>Pseudomonadati</taxon>
        <taxon>Campylobacterota</taxon>
        <taxon>Epsilonproteobacteria</taxon>
        <taxon>Campylobacterales</taxon>
        <taxon>Helicobacteraceae</taxon>
        <taxon>Helicobacter</taxon>
    </lineage>
</organism>
<dbReference type="EMBL" id="DS990445">
    <property type="protein sequence ID" value="EEQ64200.1"/>
    <property type="molecule type" value="Genomic_DNA"/>
</dbReference>
<dbReference type="eggNOG" id="COG1357">
    <property type="taxonomic scope" value="Bacteria"/>
</dbReference>
<feature type="transmembrane region" description="Helical" evidence="1">
    <location>
        <begin position="577"/>
        <end position="599"/>
    </location>
</feature>
<evidence type="ECO:0008006" key="4">
    <source>
        <dbReference type="Google" id="ProtNLM"/>
    </source>
</evidence>
<keyword evidence="1" id="KW-1133">Transmembrane helix</keyword>
<feature type="transmembrane region" description="Helical" evidence="1">
    <location>
        <begin position="619"/>
        <end position="638"/>
    </location>
</feature>
<dbReference type="AlphaFoldDB" id="C5F1P6"/>
<keyword evidence="1" id="KW-0472">Membrane</keyword>
<gene>
    <name evidence="2" type="ORF">HPMG_01657</name>
</gene>
<name>C5F1P6_9HELI</name>
<evidence type="ECO:0000313" key="3">
    <source>
        <dbReference type="Proteomes" id="UP000003953"/>
    </source>
</evidence>
<dbReference type="InterPro" id="IPR001646">
    <property type="entry name" value="5peptide_repeat"/>
</dbReference>
<keyword evidence="3" id="KW-1185">Reference proteome</keyword>
<dbReference type="SUPFAM" id="SSF141571">
    <property type="entry name" value="Pentapeptide repeat-like"/>
    <property type="match status" value="1"/>
</dbReference>